<dbReference type="PANTHER" id="PTHR43237">
    <property type="entry name" value="NADP-DEPENDENT MALIC ENZYME"/>
    <property type="match status" value="1"/>
</dbReference>
<sequence length="140" mass="14646">MSGSRKNPVSPTKPLATQRDLALAYSPGVAAPCHRKSKKIRWPPTNTLPAATLVAVVSNGTAVLGLGNIGALAGKPVMEGKGVLFKKFAGIDVFDIEVDELDPDKFINVVAALEPTFGGINWKILKRRSVSTSSSSCASG</sequence>
<accession>A0A927DM25</accession>
<dbReference type="SUPFAM" id="SSF53223">
    <property type="entry name" value="Aminoacid dehydrogenase-like, N-terminal domain"/>
    <property type="match status" value="1"/>
</dbReference>
<organism evidence="3 4">
    <name type="scientific">Klebsiella pneumoniae</name>
    <dbReference type="NCBI Taxonomy" id="573"/>
    <lineage>
        <taxon>Bacteria</taxon>
        <taxon>Pseudomonadati</taxon>
        <taxon>Pseudomonadota</taxon>
        <taxon>Gammaproteobacteria</taxon>
        <taxon>Enterobacterales</taxon>
        <taxon>Enterobacteriaceae</taxon>
        <taxon>Klebsiella/Raoultella group</taxon>
        <taxon>Klebsiella</taxon>
        <taxon>Klebsiella pneumoniae complex</taxon>
    </lineage>
</organism>
<dbReference type="Gene3D" id="3.40.50.10380">
    <property type="entry name" value="Malic enzyme, N-terminal domain"/>
    <property type="match status" value="1"/>
</dbReference>
<keyword evidence="1" id="KW-0560">Oxidoreductase</keyword>
<proteinExistence type="predicted"/>
<evidence type="ECO:0000313" key="3">
    <source>
        <dbReference type="EMBL" id="MBD3708941.1"/>
    </source>
</evidence>
<gene>
    <name evidence="3" type="ORF">IE996_01150</name>
</gene>
<protein>
    <recommendedName>
        <fullName evidence="2">Malic enzyme N-terminal domain-containing protein</fullName>
    </recommendedName>
</protein>
<dbReference type="InterPro" id="IPR012301">
    <property type="entry name" value="Malic_N_dom"/>
</dbReference>
<evidence type="ECO:0000313" key="4">
    <source>
        <dbReference type="Proteomes" id="UP000616340"/>
    </source>
</evidence>
<evidence type="ECO:0000259" key="2">
    <source>
        <dbReference type="SMART" id="SM01274"/>
    </source>
</evidence>
<comment type="caution">
    <text evidence="3">The sequence shown here is derived from an EMBL/GenBank/DDBJ whole genome shotgun (WGS) entry which is preliminary data.</text>
</comment>
<name>A0A927DM25_KLEPN</name>
<dbReference type="Proteomes" id="UP000616340">
    <property type="component" value="Unassembled WGS sequence"/>
</dbReference>
<dbReference type="InterPro" id="IPR037062">
    <property type="entry name" value="Malic_N_dom_sf"/>
</dbReference>
<dbReference type="Pfam" id="PF00390">
    <property type="entry name" value="malic"/>
    <property type="match status" value="1"/>
</dbReference>
<dbReference type="SMART" id="SM01274">
    <property type="entry name" value="malic"/>
    <property type="match status" value="1"/>
</dbReference>
<dbReference type="InterPro" id="IPR051674">
    <property type="entry name" value="Malate_Decarboxylase"/>
</dbReference>
<reference evidence="3" key="1">
    <citation type="submission" date="2020-07" db="EMBL/GenBank/DDBJ databases">
        <title>Clinical and genomic characterization of carbapenemase-producing Enterobacterales causing secondary infections during the COVID-19 crisis at a New York City hospital.</title>
        <authorList>
            <person name="Gomez-Simmonds A."/>
            <person name="Annavajhala M.K."/>
            <person name="Uhlemann A.-C."/>
        </authorList>
    </citation>
    <scope>NUCLEOTIDE SEQUENCE</scope>
    <source>
        <strain evidence="3">NK1677</strain>
    </source>
</reference>
<dbReference type="EMBL" id="JACXTN010000001">
    <property type="protein sequence ID" value="MBD3708941.1"/>
    <property type="molecule type" value="Genomic_DNA"/>
</dbReference>
<evidence type="ECO:0000256" key="1">
    <source>
        <dbReference type="ARBA" id="ARBA00023002"/>
    </source>
</evidence>
<feature type="domain" description="Malic enzyme N-terminal" evidence="2">
    <location>
        <begin position="4"/>
        <end position="129"/>
    </location>
</feature>
<dbReference type="GO" id="GO:0016616">
    <property type="term" value="F:oxidoreductase activity, acting on the CH-OH group of donors, NAD or NADP as acceptor"/>
    <property type="evidence" value="ECO:0007669"/>
    <property type="project" value="InterPro"/>
</dbReference>
<dbReference type="PANTHER" id="PTHR43237:SF4">
    <property type="entry name" value="NADP-DEPENDENT MALIC ENZYME"/>
    <property type="match status" value="1"/>
</dbReference>
<dbReference type="AlphaFoldDB" id="A0A927DM25"/>
<dbReference type="InterPro" id="IPR046346">
    <property type="entry name" value="Aminoacid_DH-like_N_sf"/>
</dbReference>
<dbReference type="GO" id="GO:0004470">
    <property type="term" value="F:malic enzyme activity"/>
    <property type="evidence" value="ECO:0007669"/>
    <property type="project" value="InterPro"/>
</dbReference>